<reference evidence="3" key="1">
    <citation type="submission" date="2016-10" db="EMBL/GenBank/DDBJ databases">
        <authorList>
            <person name="Varghese N."/>
            <person name="Submissions S."/>
        </authorList>
    </citation>
    <scope>NUCLEOTIDE SEQUENCE [LARGE SCALE GENOMIC DNA]</scope>
    <source>
        <strain evidence="3">DSM 17875</strain>
    </source>
</reference>
<dbReference type="RefSeq" id="WP_090193341.1">
    <property type="nucleotide sequence ID" value="NZ_LT629785.1"/>
</dbReference>
<proteinExistence type="predicted"/>
<feature type="transmembrane region" description="Helical" evidence="1">
    <location>
        <begin position="20"/>
        <end position="51"/>
    </location>
</feature>
<dbReference type="Pfam" id="PF07254">
    <property type="entry name" value="Cpta_toxin"/>
    <property type="match status" value="1"/>
</dbReference>
<keyword evidence="1" id="KW-0472">Membrane</keyword>
<dbReference type="STRING" id="364197.SAMN05216296_0962"/>
<dbReference type="EMBL" id="LT629785">
    <property type="protein sequence ID" value="SDT96933.1"/>
    <property type="molecule type" value="Genomic_DNA"/>
</dbReference>
<keyword evidence="1" id="KW-1133">Transmembrane helix</keyword>
<keyword evidence="1" id="KW-0812">Transmembrane</keyword>
<evidence type="ECO:0000313" key="3">
    <source>
        <dbReference type="Proteomes" id="UP000243232"/>
    </source>
</evidence>
<keyword evidence="3" id="KW-1185">Reference proteome</keyword>
<name>A0A1H2EPQ0_9PSED</name>
<dbReference type="AlphaFoldDB" id="A0A1H2EPQ0"/>
<sequence length="150" mass="16946">MSNPSEFFECHWQPSRCLLALYLFTLTLAISALWLTAIPFWAALVATLLCLAHACRVLPGQILLGRPASFSGLRHDGAGWHLRTRSGEWLPVQLRPDSLALPLAVILRFRLAGERRVRGLCILPDALDAATHRRLRVRLKFSRRRWAAAE</sequence>
<dbReference type="Proteomes" id="UP000243232">
    <property type="component" value="Chromosome I"/>
</dbReference>
<gene>
    <name evidence="2" type="ORF">SAMN05216296_0962</name>
</gene>
<evidence type="ECO:0000256" key="1">
    <source>
        <dbReference type="SAM" id="Phobius"/>
    </source>
</evidence>
<accession>A0A1H2EPQ0</accession>
<organism evidence="2 3">
    <name type="scientific">Pseudomonas pohangensis</name>
    <dbReference type="NCBI Taxonomy" id="364197"/>
    <lineage>
        <taxon>Bacteria</taxon>
        <taxon>Pseudomonadati</taxon>
        <taxon>Pseudomonadota</taxon>
        <taxon>Gammaproteobacteria</taxon>
        <taxon>Pseudomonadales</taxon>
        <taxon>Pseudomonadaceae</taxon>
        <taxon>Pseudomonas</taxon>
    </lineage>
</organism>
<protein>
    <submittedName>
        <fullName evidence="2">Toxin CptA</fullName>
    </submittedName>
</protein>
<dbReference type="InterPro" id="IPR009883">
    <property type="entry name" value="YgfX"/>
</dbReference>
<evidence type="ECO:0000313" key="2">
    <source>
        <dbReference type="EMBL" id="SDT96933.1"/>
    </source>
</evidence>
<dbReference type="OrthoDB" id="7030636at2"/>